<keyword evidence="2" id="KW-1185">Reference proteome</keyword>
<name>A0ACA9PNN2_9GLOM</name>
<proteinExistence type="predicted"/>
<accession>A0ACA9PNN2</accession>
<reference evidence="1" key="1">
    <citation type="submission" date="2021-06" db="EMBL/GenBank/DDBJ databases">
        <authorList>
            <person name="Kallberg Y."/>
            <person name="Tangrot J."/>
            <person name="Rosling A."/>
        </authorList>
    </citation>
    <scope>NUCLEOTIDE SEQUENCE</scope>
    <source>
        <strain evidence="1">AU212A</strain>
    </source>
</reference>
<evidence type="ECO:0000313" key="1">
    <source>
        <dbReference type="EMBL" id="CAG8716709.1"/>
    </source>
</evidence>
<gene>
    <name evidence="1" type="ORF">SCALOS_LOCUS11092</name>
</gene>
<feature type="non-terminal residue" evidence="1">
    <location>
        <position position="1"/>
    </location>
</feature>
<sequence length="88" mass="10297">LELYKKDLTEEELRACANIATILINLSSEINIFITNDIFDDIESYIPTIEDIADFTLPFFNFNNVESYCKRLQSKLISSKDHRNIDFE</sequence>
<feature type="non-terminal residue" evidence="1">
    <location>
        <position position="88"/>
    </location>
</feature>
<dbReference type="EMBL" id="CAJVPM010045548">
    <property type="protein sequence ID" value="CAG8716709.1"/>
    <property type="molecule type" value="Genomic_DNA"/>
</dbReference>
<dbReference type="Proteomes" id="UP000789860">
    <property type="component" value="Unassembled WGS sequence"/>
</dbReference>
<evidence type="ECO:0000313" key="2">
    <source>
        <dbReference type="Proteomes" id="UP000789860"/>
    </source>
</evidence>
<protein>
    <submittedName>
        <fullName evidence="1">4236_t:CDS:1</fullName>
    </submittedName>
</protein>
<organism evidence="1 2">
    <name type="scientific">Scutellospora calospora</name>
    <dbReference type="NCBI Taxonomy" id="85575"/>
    <lineage>
        <taxon>Eukaryota</taxon>
        <taxon>Fungi</taxon>
        <taxon>Fungi incertae sedis</taxon>
        <taxon>Mucoromycota</taxon>
        <taxon>Glomeromycotina</taxon>
        <taxon>Glomeromycetes</taxon>
        <taxon>Diversisporales</taxon>
        <taxon>Gigasporaceae</taxon>
        <taxon>Scutellospora</taxon>
    </lineage>
</organism>
<comment type="caution">
    <text evidence="1">The sequence shown here is derived from an EMBL/GenBank/DDBJ whole genome shotgun (WGS) entry which is preliminary data.</text>
</comment>